<evidence type="ECO:0000256" key="1">
    <source>
        <dbReference type="SAM" id="Phobius"/>
    </source>
</evidence>
<dbReference type="EMBL" id="CAJOBC010094833">
    <property type="protein sequence ID" value="CAF4428222.1"/>
    <property type="molecule type" value="Genomic_DNA"/>
</dbReference>
<comment type="caution">
    <text evidence="2">The sequence shown here is derived from an EMBL/GenBank/DDBJ whole genome shotgun (WGS) entry which is preliminary data.</text>
</comment>
<feature type="non-terminal residue" evidence="2">
    <location>
        <position position="96"/>
    </location>
</feature>
<dbReference type="AlphaFoldDB" id="A0A815Y4V4"/>
<sequence>ILCSLGDQRWWLAGLDLNIDFVIKCGEIAAYQVKWSTGWSDWYVPGVNDMDQKVNTNNGFGISIINTLILIGLVLDLGLGIGFRPGTNGNLTLYTT</sequence>
<gene>
    <name evidence="2" type="ORF">GPM918_LOCUS40080</name>
    <name evidence="3" type="ORF">SRO942_LOCUS40999</name>
</gene>
<accession>A0A815Y4V4</accession>
<dbReference type="EMBL" id="CAJNOQ010029045">
    <property type="protein sequence ID" value="CAF1566016.1"/>
    <property type="molecule type" value="Genomic_DNA"/>
</dbReference>
<keyword evidence="1" id="KW-0812">Transmembrane</keyword>
<protein>
    <submittedName>
        <fullName evidence="2">Uncharacterized protein</fullName>
    </submittedName>
</protein>
<name>A0A815Y4V4_9BILA</name>
<evidence type="ECO:0000313" key="4">
    <source>
        <dbReference type="Proteomes" id="UP000663829"/>
    </source>
</evidence>
<feature type="transmembrane region" description="Helical" evidence="1">
    <location>
        <begin position="60"/>
        <end position="83"/>
    </location>
</feature>
<keyword evidence="4" id="KW-1185">Reference proteome</keyword>
<evidence type="ECO:0000313" key="3">
    <source>
        <dbReference type="EMBL" id="CAF4428222.1"/>
    </source>
</evidence>
<proteinExistence type="predicted"/>
<dbReference type="OrthoDB" id="9976041at2759"/>
<keyword evidence="1" id="KW-0472">Membrane</keyword>
<keyword evidence="1" id="KW-1133">Transmembrane helix</keyword>
<dbReference type="Proteomes" id="UP000681722">
    <property type="component" value="Unassembled WGS sequence"/>
</dbReference>
<reference evidence="2" key="1">
    <citation type="submission" date="2021-02" db="EMBL/GenBank/DDBJ databases">
        <authorList>
            <person name="Nowell W R."/>
        </authorList>
    </citation>
    <scope>NUCLEOTIDE SEQUENCE</scope>
</reference>
<organism evidence="2 4">
    <name type="scientific">Didymodactylos carnosus</name>
    <dbReference type="NCBI Taxonomy" id="1234261"/>
    <lineage>
        <taxon>Eukaryota</taxon>
        <taxon>Metazoa</taxon>
        <taxon>Spiralia</taxon>
        <taxon>Gnathifera</taxon>
        <taxon>Rotifera</taxon>
        <taxon>Eurotatoria</taxon>
        <taxon>Bdelloidea</taxon>
        <taxon>Philodinida</taxon>
        <taxon>Philodinidae</taxon>
        <taxon>Didymodactylos</taxon>
    </lineage>
</organism>
<dbReference type="Proteomes" id="UP000663829">
    <property type="component" value="Unassembled WGS sequence"/>
</dbReference>
<evidence type="ECO:0000313" key="2">
    <source>
        <dbReference type="EMBL" id="CAF1566016.1"/>
    </source>
</evidence>
<feature type="non-terminal residue" evidence="2">
    <location>
        <position position="1"/>
    </location>
</feature>